<accession>A0A1F2PKP1</accession>
<gene>
    <name evidence="2" type="ORF">ACWI_06450</name>
</gene>
<feature type="transmembrane region" description="Helical" evidence="1">
    <location>
        <begin position="12"/>
        <end position="35"/>
    </location>
</feature>
<organism evidence="2 3">
    <name type="scientific">Acetobacterium wieringae</name>
    <dbReference type="NCBI Taxonomy" id="52694"/>
    <lineage>
        <taxon>Bacteria</taxon>
        <taxon>Bacillati</taxon>
        <taxon>Bacillota</taxon>
        <taxon>Clostridia</taxon>
        <taxon>Eubacteriales</taxon>
        <taxon>Eubacteriaceae</taxon>
        <taxon>Acetobacterium</taxon>
    </lineage>
</organism>
<dbReference type="STRING" id="52694.ACWI_06450"/>
<keyword evidence="1" id="KW-0472">Membrane</keyword>
<dbReference type="Proteomes" id="UP000176244">
    <property type="component" value="Unassembled WGS sequence"/>
</dbReference>
<name>A0A1F2PKP1_9FIRM</name>
<evidence type="ECO:0000313" key="3">
    <source>
        <dbReference type="Proteomes" id="UP000176244"/>
    </source>
</evidence>
<keyword evidence="1" id="KW-1133">Transmembrane helix</keyword>
<evidence type="ECO:0000256" key="1">
    <source>
        <dbReference type="SAM" id="Phobius"/>
    </source>
</evidence>
<dbReference type="EMBL" id="LKEU01000014">
    <property type="protein sequence ID" value="OFV71897.1"/>
    <property type="molecule type" value="Genomic_DNA"/>
</dbReference>
<proteinExistence type="predicted"/>
<comment type="caution">
    <text evidence="2">The sequence shown here is derived from an EMBL/GenBank/DDBJ whole genome shotgun (WGS) entry which is preliminary data.</text>
</comment>
<evidence type="ECO:0000313" key="2">
    <source>
        <dbReference type="EMBL" id="OFV71897.1"/>
    </source>
</evidence>
<protein>
    <submittedName>
        <fullName evidence="2">Uncharacterized protein</fullName>
    </submittedName>
</protein>
<keyword evidence="1" id="KW-0812">Transmembrane</keyword>
<dbReference type="AlphaFoldDB" id="A0A1F2PKP1"/>
<reference evidence="2 3" key="1">
    <citation type="submission" date="2015-09" db="EMBL/GenBank/DDBJ databases">
        <title>Genome sequence of Acetobacterium wieringae DSM 1911.</title>
        <authorList>
            <person name="Poehlein A."/>
            <person name="Bengelsdorf F.R."/>
            <person name="Schiel-Bengelsdorf B."/>
            <person name="Duerre P."/>
            <person name="Daniel R."/>
        </authorList>
    </citation>
    <scope>NUCLEOTIDE SEQUENCE [LARGE SCALE GENOMIC DNA]</scope>
    <source>
        <strain evidence="2 3">DSM 1911</strain>
    </source>
</reference>
<sequence length="168" mass="19185">MMDSKNKRIKQMLTNFLMIFVPGLLIVTIFAGIFININIENGKNIIKIRQLNNSEIVGVNVNSIFEDIKSDGNIILNSSEIRAYVGNMTDANVQNELKRIFSNMMTNKKSMIPSGLSVSMATKKFGSMRSKMVPQQWQTVSWNIRAIRPIFRKGSSLIPAKFIFHRWI</sequence>